<protein>
    <submittedName>
        <fullName evidence="1">Uncharacterized protein</fullName>
    </submittedName>
</protein>
<evidence type="ECO:0000313" key="1">
    <source>
        <dbReference type="EMBL" id="MBN8120490.1"/>
    </source>
</evidence>
<proteinExistence type="predicted"/>
<sequence length="218" mass="23404">MGGSKDNERKETAAEIAASQVAVKEWNLYNSELKQFEDSFIQRVNNFNTDSNMADVKQAADLSYNREYGKARDATATQLAASGVDPSSSKFKAKLSDLASDQAIAQGDTVNRAQVNEQDKYVVGKQDVVAIGMGQKAEGLAGLEDTARLSAKKASNDAYNDFNRRSSNAQAAGTLAGIGASMYMNQPKATPNTSFVSSNTKSVQGHAGLYKDWVLNRG</sequence>
<dbReference type="Proteomes" id="UP000664056">
    <property type="component" value="Unassembled WGS sequence"/>
</dbReference>
<comment type="caution">
    <text evidence="1">The sequence shown here is derived from an EMBL/GenBank/DDBJ whole genome shotgun (WGS) entry which is preliminary data.</text>
</comment>
<gene>
    <name evidence="1" type="ORF">J0J18_02005</name>
</gene>
<accession>A0AAW4H772</accession>
<organism evidence="1 2">
    <name type="scientific">Vibrio vulnificus</name>
    <dbReference type="NCBI Taxonomy" id="672"/>
    <lineage>
        <taxon>Bacteria</taxon>
        <taxon>Pseudomonadati</taxon>
        <taxon>Pseudomonadota</taxon>
        <taxon>Gammaproteobacteria</taxon>
        <taxon>Vibrionales</taxon>
        <taxon>Vibrionaceae</taxon>
        <taxon>Vibrio</taxon>
    </lineage>
</organism>
<dbReference type="RefSeq" id="WP_206622373.1">
    <property type="nucleotide sequence ID" value="NZ_JAFKOQ010000001.1"/>
</dbReference>
<name>A0AAW4H772_VIBVL</name>
<evidence type="ECO:0000313" key="2">
    <source>
        <dbReference type="Proteomes" id="UP000664056"/>
    </source>
</evidence>
<dbReference type="AlphaFoldDB" id="A0AAW4H772"/>
<reference evidence="1" key="1">
    <citation type="submission" date="2021-03" db="EMBL/GenBank/DDBJ databases">
        <title>Study of the foodborne Vibrio vulnificus isolates from China.</title>
        <authorList>
            <person name="Zheng Z."/>
            <person name="Ye L."/>
        </authorList>
    </citation>
    <scope>NUCLEOTIDE SEQUENCE</scope>
    <source>
        <strain evidence="1">Vv1582</strain>
    </source>
</reference>
<dbReference type="EMBL" id="JAFKOQ010000001">
    <property type="protein sequence ID" value="MBN8120490.1"/>
    <property type="molecule type" value="Genomic_DNA"/>
</dbReference>